<gene>
    <name evidence="3" type="ORF">QYE76_064965</name>
</gene>
<proteinExistence type="predicted"/>
<dbReference type="Pfam" id="PF00646">
    <property type="entry name" value="F-box"/>
    <property type="match status" value="1"/>
</dbReference>
<evidence type="ECO:0000259" key="2">
    <source>
        <dbReference type="SMART" id="SM00256"/>
    </source>
</evidence>
<protein>
    <recommendedName>
        <fullName evidence="2">F-box domain-containing protein</fullName>
    </recommendedName>
</protein>
<dbReference type="InterPro" id="IPR036047">
    <property type="entry name" value="F-box-like_dom_sf"/>
</dbReference>
<feature type="region of interest" description="Disordered" evidence="1">
    <location>
        <begin position="214"/>
        <end position="277"/>
    </location>
</feature>
<feature type="compositionally biased region" description="Basic and acidic residues" evidence="1">
    <location>
        <begin position="238"/>
        <end position="259"/>
    </location>
</feature>
<evidence type="ECO:0000313" key="3">
    <source>
        <dbReference type="EMBL" id="KAK1647160.1"/>
    </source>
</evidence>
<organism evidence="3 4">
    <name type="scientific">Lolium multiflorum</name>
    <name type="common">Italian ryegrass</name>
    <name type="synonym">Lolium perenne subsp. multiflorum</name>
    <dbReference type="NCBI Taxonomy" id="4521"/>
    <lineage>
        <taxon>Eukaryota</taxon>
        <taxon>Viridiplantae</taxon>
        <taxon>Streptophyta</taxon>
        <taxon>Embryophyta</taxon>
        <taxon>Tracheophyta</taxon>
        <taxon>Spermatophyta</taxon>
        <taxon>Magnoliopsida</taxon>
        <taxon>Liliopsida</taxon>
        <taxon>Poales</taxon>
        <taxon>Poaceae</taxon>
        <taxon>BOP clade</taxon>
        <taxon>Pooideae</taxon>
        <taxon>Poodae</taxon>
        <taxon>Poeae</taxon>
        <taxon>Poeae Chloroplast Group 2 (Poeae type)</taxon>
        <taxon>Loliodinae</taxon>
        <taxon>Loliinae</taxon>
        <taxon>Lolium</taxon>
    </lineage>
</organism>
<dbReference type="AlphaFoldDB" id="A0AAD8SA01"/>
<dbReference type="PANTHER" id="PTHR34591:SF39">
    <property type="entry name" value="F-BOX DOMAIN-CONTAINING PROTEIN"/>
    <property type="match status" value="1"/>
</dbReference>
<evidence type="ECO:0000313" key="4">
    <source>
        <dbReference type="Proteomes" id="UP001231189"/>
    </source>
</evidence>
<dbReference type="SUPFAM" id="SSF81383">
    <property type="entry name" value="F-box domain"/>
    <property type="match status" value="1"/>
</dbReference>
<keyword evidence="4" id="KW-1185">Reference proteome</keyword>
<reference evidence="3" key="1">
    <citation type="submission" date="2023-07" db="EMBL/GenBank/DDBJ databases">
        <title>A chromosome-level genome assembly of Lolium multiflorum.</title>
        <authorList>
            <person name="Chen Y."/>
            <person name="Copetti D."/>
            <person name="Kolliker R."/>
            <person name="Studer B."/>
        </authorList>
    </citation>
    <scope>NUCLEOTIDE SEQUENCE</scope>
    <source>
        <strain evidence="3">02402/16</strain>
        <tissue evidence="3">Leaf</tissue>
    </source>
</reference>
<dbReference type="EMBL" id="JAUUTY010000004">
    <property type="protein sequence ID" value="KAK1647160.1"/>
    <property type="molecule type" value="Genomic_DNA"/>
</dbReference>
<dbReference type="InterPro" id="IPR001810">
    <property type="entry name" value="F-box_dom"/>
</dbReference>
<feature type="domain" description="F-box" evidence="2">
    <location>
        <begin position="7"/>
        <end position="47"/>
    </location>
</feature>
<accession>A0AAD8SA01</accession>
<comment type="caution">
    <text evidence="3">The sequence shown here is derived from an EMBL/GenBank/DDBJ whole genome shotgun (WGS) entry which is preliminary data.</text>
</comment>
<dbReference type="PANTHER" id="PTHR34591">
    <property type="entry name" value="OS03G0653100 PROTEIN-RELATED"/>
    <property type="match status" value="1"/>
</dbReference>
<feature type="compositionally biased region" description="Acidic residues" evidence="1">
    <location>
        <begin position="214"/>
        <end position="237"/>
    </location>
</feature>
<dbReference type="SMART" id="SM00256">
    <property type="entry name" value="FBOX"/>
    <property type="match status" value="1"/>
</dbReference>
<dbReference type="Proteomes" id="UP001231189">
    <property type="component" value="Unassembled WGS sequence"/>
</dbReference>
<sequence>MDQTEDLPADALANILGRLKACDLAASRCVRKAWRAVVDGHGLLLPHVLPHLVQGIFINYIDYEHPHWFSRPSAQKPVIHGNLDFLPGYTSHSGMSDILDHCNGLTLYEDLWKLWVVNPATRRFFVSSGKYQVIKMPQNIGKSKNAQYLGKSKGGVSLATICGKYRLRVFNLVESNGQIDWELKHNVGLHPLKSLPFRDFTGFKKTWTLDDEAEDNDKYDDNNYDDDDDDMGEEEGDEERKQNEGEEGEKDGMHMRENMEWNSDDDNVLNTEDGGYG</sequence>
<evidence type="ECO:0000256" key="1">
    <source>
        <dbReference type="SAM" id="MobiDB-lite"/>
    </source>
</evidence>
<name>A0AAD8SA01_LOLMU</name>